<sequence length="190" mass="21978">MKFDTHSLPPASAIQDVLDATKSTLKDSPHEPHFLHLAEIVKHNLQFQHDWTSVRIHTHSSSQLSLPRPIVSGLPPRRAYIHPEEQVEILKAEHETGKPVEQVPEQEWVLPTHWDEKWTLNRFAEMFDAIEVVPGAETSQEEDDEEEDISIGYKWRGKNRQKRVLLSTVHDDSTVVYYIMHDGLAKPRQN</sequence>
<dbReference type="InterPro" id="IPR018593">
    <property type="entry name" value="tRNA-endonuc_su_Sen15"/>
</dbReference>
<name>A0A9P7ZA93_9HELO</name>
<evidence type="ECO:0000259" key="3">
    <source>
        <dbReference type="Pfam" id="PF09631"/>
    </source>
</evidence>
<dbReference type="Pfam" id="PF09631">
    <property type="entry name" value="Sen15"/>
    <property type="match status" value="1"/>
</dbReference>
<dbReference type="Proteomes" id="UP000887226">
    <property type="component" value="Unassembled WGS sequence"/>
</dbReference>
<accession>A0A9P7ZA93</accession>
<feature type="domain" description="tRNA-splicing endonuclease subunit Sen15" evidence="3">
    <location>
        <begin position="41"/>
        <end position="190"/>
    </location>
</feature>
<dbReference type="OrthoDB" id="10002170at2759"/>
<dbReference type="AlphaFoldDB" id="A0A9P7ZA93"/>
<dbReference type="GO" id="GO:0000214">
    <property type="term" value="C:tRNA-intron endonuclease complex"/>
    <property type="evidence" value="ECO:0007669"/>
    <property type="project" value="InterPro"/>
</dbReference>
<protein>
    <submittedName>
        <fullName evidence="4">Sen15 protein-domain-containing protein</fullName>
    </submittedName>
</protein>
<dbReference type="InterPro" id="IPR036167">
    <property type="entry name" value="tRNA_intron_Endo_cat-like_sf"/>
</dbReference>
<proteinExistence type="inferred from homology"/>
<keyword evidence="5" id="KW-1185">Reference proteome</keyword>
<dbReference type="PANTHER" id="PTHR28518">
    <property type="entry name" value="TRNA-SPLICING ENDONUCLEASE SUBUNIT SEN15"/>
    <property type="match status" value="1"/>
</dbReference>
<dbReference type="InterPro" id="IPR011856">
    <property type="entry name" value="tRNA_endonuc-like_dom_sf"/>
</dbReference>
<dbReference type="FunFam" id="3.40.1350.10:FF:000012">
    <property type="entry name" value="Probable tRNA-splicing endonuclease subunit sen-15"/>
    <property type="match status" value="1"/>
</dbReference>
<evidence type="ECO:0000313" key="5">
    <source>
        <dbReference type="Proteomes" id="UP000887226"/>
    </source>
</evidence>
<dbReference type="Gene3D" id="3.40.1350.10">
    <property type="match status" value="1"/>
</dbReference>
<evidence type="ECO:0000256" key="1">
    <source>
        <dbReference type="ARBA" id="ARBA00006091"/>
    </source>
</evidence>
<organism evidence="4 5">
    <name type="scientific">Calycina marina</name>
    <dbReference type="NCBI Taxonomy" id="1763456"/>
    <lineage>
        <taxon>Eukaryota</taxon>
        <taxon>Fungi</taxon>
        <taxon>Dikarya</taxon>
        <taxon>Ascomycota</taxon>
        <taxon>Pezizomycotina</taxon>
        <taxon>Leotiomycetes</taxon>
        <taxon>Helotiales</taxon>
        <taxon>Pezizellaceae</taxon>
        <taxon>Calycina</taxon>
    </lineage>
</organism>
<dbReference type="GO" id="GO:0000213">
    <property type="term" value="F:tRNA-intron lyase activity"/>
    <property type="evidence" value="ECO:0007669"/>
    <property type="project" value="TreeGrafter"/>
</dbReference>
<comment type="similarity">
    <text evidence="1">Belongs to the SEN15 family.</text>
</comment>
<gene>
    <name evidence="4" type="ORF">BJ878DRAFT_532325</name>
</gene>
<dbReference type="EMBL" id="MU253762">
    <property type="protein sequence ID" value="KAG9247835.1"/>
    <property type="molecule type" value="Genomic_DNA"/>
</dbReference>
<evidence type="ECO:0000313" key="4">
    <source>
        <dbReference type="EMBL" id="KAG9247835.1"/>
    </source>
</evidence>
<keyword evidence="2" id="KW-0819">tRNA processing</keyword>
<dbReference type="GO" id="GO:0000379">
    <property type="term" value="P:tRNA-type intron splice site recognition and cleavage"/>
    <property type="evidence" value="ECO:0007669"/>
    <property type="project" value="InterPro"/>
</dbReference>
<comment type="caution">
    <text evidence="4">The sequence shown here is derived from an EMBL/GenBank/DDBJ whole genome shotgun (WGS) entry which is preliminary data.</text>
</comment>
<dbReference type="InterPro" id="IPR042777">
    <property type="entry name" value="Sen15_fungi"/>
</dbReference>
<dbReference type="PANTHER" id="PTHR28518:SF1">
    <property type="entry name" value="TRNA-SPLICING ENDONUCLEASE SUBUNIT SEN15"/>
    <property type="match status" value="1"/>
</dbReference>
<dbReference type="SUPFAM" id="SSF53032">
    <property type="entry name" value="tRNA-intron endonuclease catalytic domain-like"/>
    <property type="match status" value="1"/>
</dbReference>
<dbReference type="GO" id="GO:0003676">
    <property type="term" value="F:nucleic acid binding"/>
    <property type="evidence" value="ECO:0007669"/>
    <property type="project" value="InterPro"/>
</dbReference>
<evidence type="ECO:0000256" key="2">
    <source>
        <dbReference type="ARBA" id="ARBA00022694"/>
    </source>
</evidence>
<reference evidence="4" key="1">
    <citation type="journal article" date="2021" name="IMA Fungus">
        <title>Genomic characterization of three marine fungi, including Emericellopsis atlantica sp. nov. with signatures of a generalist lifestyle and marine biomass degradation.</title>
        <authorList>
            <person name="Hagestad O.C."/>
            <person name="Hou L."/>
            <person name="Andersen J.H."/>
            <person name="Hansen E.H."/>
            <person name="Altermark B."/>
            <person name="Li C."/>
            <person name="Kuhnert E."/>
            <person name="Cox R.J."/>
            <person name="Crous P.W."/>
            <person name="Spatafora J.W."/>
            <person name="Lail K."/>
            <person name="Amirebrahimi M."/>
            <person name="Lipzen A."/>
            <person name="Pangilinan J."/>
            <person name="Andreopoulos W."/>
            <person name="Hayes R.D."/>
            <person name="Ng V."/>
            <person name="Grigoriev I.V."/>
            <person name="Jackson S.A."/>
            <person name="Sutton T.D.S."/>
            <person name="Dobson A.D.W."/>
            <person name="Rama T."/>
        </authorList>
    </citation>
    <scope>NUCLEOTIDE SEQUENCE</scope>
    <source>
        <strain evidence="4">TRa3180A</strain>
    </source>
</reference>